<accession>C4GBF3</accession>
<dbReference type="PANTHER" id="PTHR13767">
    <property type="entry name" value="TRNA-PSEUDOURIDINE SYNTHASE"/>
    <property type="match status" value="1"/>
</dbReference>
<proteinExistence type="inferred from homology"/>
<dbReference type="STRING" id="626523.GCWU000342_01255"/>
<evidence type="ECO:0000313" key="8">
    <source>
        <dbReference type="EMBL" id="EEP28447.1"/>
    </source>
</evidence>
<protein>
    <recommendedName>
        <fullName evidence="5">tRNA pseudouridine synthase B</fullName>
        <ecNumber evidence="5">5.4.99.25</ecNumber>
    </recommendedName>
    <alternativeName>
        <fullName evidence="5">tRNA pseudouridine(55) synthase</fullName>
        <shortName evidence="5">Psi55 synthase</shortName>
    </alternativeName>
    <alternativeName>
        <fullName evidence="5">tRNA pseudouridylate synthase</fullName>
    </alternativeName>
    <alternativeName>
        <fullName evidence="5">tRNA-uridine isomerase</fullName>
    </alternativeName>
</protein>
<evidence type="ECO:0000256" key="1">
    <source>
        <dbReference type="ARBA" id="ARBA00000385"/>
    </source>
</evidence>
<feature type="domain" description="tRNA pseudouridylate synthase B C-terminal" evidence="7">
    <location>
        <begin position="172"/>
        <end position="230"/>
    </location>
</feature>
<dbReference type="AlphaFoldDB" id="C4GBF3"/>
<dbReference type="InterPro" id="IPR002501">
    <property type="entry name" value="PsdUridine_synth_N"/>
</dbReference>
<dbReference type="GO" id="GO:0003723">
    <property type="term" value="F:RNA binding"/>
    <property type="evidence" value="ECO:0007669"/>
    <property type="project" value="InterPro"/>
</dbReference>
<comment type="caution">
    <text evidence="8">The sequence shown here is derived from an EMBL/GenBank/DDBJ whole genome shotgun (WGS) entry which is preliminary data.</text>
</comment>
<dbReference type="Proteomes" id="UP000003494">
    <property type="component" value="Unassembled WGS sequence"/>
</dbReference>
<comment type="similarity">
    <text evidence="2 5">Belongs to the pseudouridine synthase TruB family. Type 1 subfamily.</text>
</comment>
<dbReference type="InterPro" id="IPR032819">
    <property type="entry name" value="TruB_C"/>
</dbReference>
<dbReference type="InterPro" id="IPR020103">
    <property type="entry name" value="PsdUridine_synth_cat_dom_sf"/>
</dbReference>
<name>C4GBF3_9FIRM</name>
<dbReference type="CDD" id="cd02573">
    <property type="entry name" value="PseudoU_synth_EcTruB"/>
    <property type="match status" value="1"/>
</dbReference>
<dbReference type="HOGENOM" id="CLU_032087_0_1_9"/>
<dbReference type="InterPro" id="IPR014780">
    <property type="entry name" value="tRNA_psdUridine_synth_TruB"/>
</dbReference>
<dbReference type="Pfam" id="PF16198">
    <property type="entry name" value="TruB_C_2"/>
    <property type="match status" value="1"/>
</dbReference>
<reference evidence="8" key="1">
    <citation type="submission" date="2009-04" db="EMBL/GenBank/DDBJ databases">
        <authorList>
            <person name="Weinstock G."/>
            <person name="Sodergren E."/>
            <person name="Clifton S."/>
            <person name="Fulton L."/>
            <person name="Fulton B."/>
            <person name="Courtney L."/>
            <person name="Fronick C."/>
            <person name="Harrison M."/>
            <person name="Strong C."/>
            <person name="Farmer C."/>
            <person name="Delahaunty K."/>
            <person name="Markovic C."/>
            <person name="Hall O."/>
            <person name="Minx P."/>
            <person name="Tomlinson C."/>
            <person name="Mitreva M."/>
            <person name="Nelson J."/>
            <person name="Hou S."/>
            <person name="Wollam A."/>
            <person name="Pepin K.H."/>
            <person name="Johnson M."/>
            <person name="Bhonagiri V."/>
            <person name="Nash W.E."/>
            <person name="Warren W."/>
            <person name="Chinwalla A."/>
            <person name="Mardis E.R."/>
            <person name="Wilson R.K."/>
        </authorList>
    </citation>
    <scope>NUCLEOTIDE SEQUENCE [LARGE SCALE GENOMIC DNA]</scope>
    <source>
        <strain evidence="8">DSM 14600</strain>
    </source>
</reference>
<sequence length="315" mass="34849">MRSGILNVYKEPGFTSFDVVAKLRGILHIRKIGHTGTLDPAARGVLPVCIGRATKAVNLMANWTKTYIADMQLGIRTDSQDMTGQILERNPVSVSEDEIQREVASFFGPQDQIPPMYSARKVGGKRLYHYARQGIELERRASHIVIYDIQILSMELPHVIMEVTCSKGTYIRTLCSDIGDALGCGASMAALERIRVGDFDSKNALRLDQIQEAAAAGRLEDILYPVDAVFADLPALKLPEGLTKAGKNGAPIAEKTEGITCLYEGEKQSRTGSDWRKAGLGLAFRVYLSDGVFLGIYVRCEEGLRLKNFFYEERL</sequence>
<dbReference type="PANTHER" id="PTHR13767:SF2">
    <property type="entry name" value="PSEUDOURIDYLATE SYNTHASE TRUB1"/>
    <property type="match status" value="1"/>
</dbReference>
<keyword evidence="4 5" id="KW-0413">Isomerase</keyword>
<dbReference type="EMBL" id="ACIP02000002">
    <property type="protein sequence ID" value="EEP28447.1"/>
    <property type="molecule type" value="Genomic_DNA"/>
</dbReference>
<dbReference type="EC" id="5.4.99.25" evidence="5"/>
<evidence type="ECO:0000256" key="4">
    <source>
        <dbReference type="ARBA" id="ARBA00023235"/>
    </source>
</evidence>
<keyword evidence="3 5" id="KW-0819">tRNA processing</keyword>
<feature type="domain" description="Pseudouridine synthase II N-terminal" evidence="6">
    <location>
        <begin position="24"/>
        <end position="171"/>
    </location>
</feature>
<evidence type="ECO:0000256" key="5">
    <source>
        <dbReference type="HAMAP-Rule" id="MF_01080"/>
    </source>
</evidence>
<dbReference type="RefSeq" id="WP_006906264.1">
    <property type="nucleotide sequence ID" value="NZ_GG665866.1"/>
</dbReference>
<gene>
    <name evidence="5 8" type="primary">truB</name>
    <name evidence="8" type="ORF">GCWU000342_01255</name>
</gene>
<evidence type="ECO:0000259" key="6">
    <source>
        <dbReference type="Pfam" id="PF01509"/>
    </source>
</evidence>
<organism evidence="8 9">
    <name type="scientific">Shuttleworthella satelles DSM 14600</name>
    <dbReference type="NCBI Taxonomy" id="626523"/>
    <lineage>
        <taxon>Bacteria</taxon>
        <taxon>Bacillati</taxon>
        <taxon>Bacillota</taxon>
        <taxon>Clostridia</taxon>
        <taxon>Lachnospirales</taxon>
        <taxon>Lachnospiraceae</taxon>
        <taxon>Shuttleworthella</taxon>
    </lineage>
</organism>
<dbReference type="GO" id="GO:1990481">
    <property type="term" value="P:mRNA pseudouridine synthesis"/>
    <property type="evidence" value="ECO:0007669"/>
    <property type="project" value="TreeGrafter"/>
</dbReference>
<evidence type="ECO:0000259" key="7">
    <source>
        <dbReference type="Pfam" id="PF16198"/>
    </source>
</evidence>
<evidence type="ECO:0000256" key="2">
    <source>
        <dbReference type="ARBA" id="ARBA00005642"/>
    </source>
</evidence>
<dbReference type="eggNOG" id="COG0130">
    <property type="taxonomic scope" value="Bacteria"/>
</dbReference>
<dbReference type="Pfam" id="PF01509">
    <property type="entry name" value="TruB_N"/>
    <property type="match status" value="1"/>
</dbReference>
<keyword evidence="9" id="KW-1185">Reference proteome</keyword>
<dbReference type="NCBIfam" id="TIGR00431">
    <property type="entry name" value="TruB"/>
    <property type="match status" value="1"/>
</dbReference>
<comment type="function">
    <text evidence="5">Responsible for synthesis of pseudouridine from uracil-55 in the psi GC loop of transfer RNAs.</text>
</comment>
<evidence type="ECO:0000313" key="9">
    <source>
        <dbReference type="Proteomes" id="UP000003494"/>
    </source>
</evidence>
<dbReference type="SUPFAM" id="SSF55120">
    <property type="entry name" value="Pseudouridine synthase"/>
    <property type="match status" value="1"/>
</dbReference>
<dbReference type="GO" id="GO:0031119">
    <property type="term" value="P:tRNA pseudouridine synthesis"/>
    <property type="evidence" value="ECO:0007669"/>
    <property type="project" value="UniProtKB-UniRule"/>
</dbReference>
<dbReference type="GO" id="GO:0160148">
    <property type="term" value="F:tRNA pseudouridine(55) synthase activity"/>
    <property type="evidence" value="ECO:0007669"/>
    <property type="project" value="UniProtKB-EC"/>
</dbReference>
<feature type="active site" description="Nucleophile" evidence="5">
    <location>
        <position position="39"/>
    </location>
</feature>
<comment type="catalytic activity">
    <reaction evidence="1 5">
        <text>uridine(55) in tRNA = pseudouridine(55) in tRNA</text>
        <dbReference type="Rhea" id="RHEA:42532"/>
        <dbReference type="Rhea" id="RHEA-COMP:10101"/>
        <dbReference type="Rhea" id="RHEA-COMP:10102"/>
        <dbReference type="ChEBI" id="CHEBI:65314"/>
        <dbReference type="ChEBI" id="CHEBI:65315"/>
        <dbReference type="EC" id="5.4.99.25"/>
    </reaction>
</comment>
<dbReference type="Gene3D" id="3.30.2350.10">
    <property type="entry name" value="Pseudouridine synthase"/>
    <property type="match status" value="1"/>
</dbReference>
<evidence type="ECO:0000256" key="3">
    <source>
        <dbReference type="ARBA" id="ARBA00022694"/>
    </source>
</evidence>
<dbReference type="HAMAP" id="MF_01080">
    <property type="entry name" value="TruB_bact"/>
    <property type="match status" value="1"/>
</dbReference>